<dbReference type="Proteomes" id="UP000218209">
    <property type="component" value="Unassembled WGS sequence"/>
</dbReference>
<gene>
    <name evidence="1" type="ORF">BU14_0033s0038</name>
</gene>
<evidence type="ECO:0000313" key="2">
    <source>
        <dbReference type="Proteomes" id="UP000218209"/>
    </source>
</evidence>
<organism evidence="1 2">
    <name type="scientific">Porphyra umbilicalis</name>
    <name type="common">Purple laver</name>
    <name type="synonym">Red alga</name>
    <dbReference type="NCBI Taxonomy" id="2786"/>
    <lineage>
        <taxon>Eukaryota</taxon>
        <taxon>Rhodophyta</taxon>
        <taxon>Bangiophyceae</taxon>
        <taxon>Bangiales</taxon>
        <taxon>Bangiaceae</taxon>
        <taxon>Porphyra</taxon>
    </lineage>
</organism>
<keyword evidence="2" id="KW-1185">Reference proteome</keyword>
<proteinExistence type="predicted"/>
<protein>
    <submittedName>
        <fullName evidence="1">Uncharacterized protein</fullName>
    </submittedName>
</protein>
<evidence type="ECO:0000313" key="1">
    <source>
        <dbReference type="EMBL" id="OSX80694.1"/>
    </source>
</evidence>
<dbReference type="EMBL" id="KV918769">
    <property type="protein sequence ID" value="OSX80694.1"/>
    <property type="molecule type" value="Genomic_DNA"/>
</dbReference>
<dbReference type="AlphaFoldDB" id="A0A1X6PII6"/>
<dbReference type="PROSITE" id="PS51257">
    <property type="entry name" value="PROKAR_LIPOPROTEIN"/>
    <property type="match status" value="1"/>
</dbReference>
<accession>A0A1X6PII6</accession>
<reference evidence="1 2" key="1">
    <citation type="submission" date="2017-03" db="EMBL/GenBank/DDBJ databases">
        <title>WGS assembly of Porphyra umbilicalis.</title>
        <authorList>
            <person name="Brawley S.H."/>
            <person name="Blouin N.A."/>
            <person name="Ficko-Blean E."/>
            <person name="Wheeler G.L."/>
            <person name="Lohr M."/>
            <person name="Goodson H.V."/>
            <person name="Jenkins J.W."/>
            <person name="Blaby-Haas C.E."/>
            <person name="Helliwell K.E."/>
            <person name="Chan C."/>
            <person name="Marriage T."/>
            <person name="Bhattacharya D."/>
            <person name="Klein A.S."/>
            <person name="Badis Y."/>
            <person name="Brodie J."/>
            <person name="Cao Y."/>
            <person name="Collen J."/>
            <person name="Dittami S.M."/>
            <person name="Gachon C.M."/>
            <person name="Green B.R."/>
            <person name="Karpowicz S."/>
            <person name="Kim J.W."/>
            <person name="Kudahl U."/>
            <person name="Lin S."/>
            <person name="Michel G."/>
            <person name="Mittag M."/>
            <person name="Olson B.J."/>
            <person name="Pangilinan J."/>
            <person name="Peng Y."/>
            <person name="Qiu H."/>
            <person name="Shu S."/>
            <person name="Singer J.T."/>
            <person name="Smith A.G."/>
            <person name="Sprecher B.N."/>
            <person name="Wagner V."/>
            <person name="Wang W."/>
            <person name="Wang Z.-Y."/>
            <person name="Yan J."/>
            <person name="Yarish C."/>
            <person name="Zoeuner-Riek S."/>
            <person name="Zhuang Y."/>
            <person name="Zou Y."/>
            <person name="Lindquist E.A."/>
            <person name="Grimwood J."/>
            <person name="Barry K."/>
            <person name="Rokhsar D.S."/>
            <person name="Schmutz J."/>
            <person name="Stiller J.W."/>
            <person name="Grossman A.R."/>
            <person name="Prochnik S.E."/>
        </authorList>
    </citation>
    <scope>NUCLEOTIDE SEQUENCE [LARGE SCALE GENOMIC DNA]</scope>
    <source>
        <strain evidence="1">4086291</strain>
    </source>
</reference>
<name>A0A1X6PII6_PORUM</name>
<sequence length="82" mass="8835">MQRGALRSVAVDLDLICTSTTVVTVVSATVSCAWLSPTCHPRAMIAELSPPPLFYDGLVIRFELRPLALPFPGHLTVPAHPL</sequence>